<feature type="compositionally biased region" description="Basic and acidic residues" evidence="1">
    <location>
        <begin position="1"/>
        <end position="14"/>
    </location>
</feature>
<feature type="compositionally biased region" description="Low complexity" evidence="1">
    <location>
        <begin position="34"/>
        <end position="45"/>
    </location>
</feature>
<gene>
    <name evidence="2" type="ORF">DPM12_00090</name>
</gene>
<evidence type="ECO:0000256" key="1">
    <source>
        <dbReference type="SAM" id="MobiDB-lite"/>
    </source>
</evidence>
<name>A0A329R369_9ACTN</name>
<dbReference type="Proteomes" id="UP000250462">
    <property type="component" value="Unassembled WGS sequence"/>
</dbReference>
<dbReference type="OrthoDB" id="5179593at2"/>
<dbReference type="RefSeq" id="WP_112256060.1">
    <property type="nucleotide sequence ID" value="NZ_QMIG01000001.1"/>
</dbReference>
<evidence type="ECO:0000313" key="2">
    <source>
        <dbReference type="EMBL" id="RAW18536.1"/>
    </source>
</evidence>
<feature type="region of interest" description="Disordered" evidence="1">
    <location>
        <begin position="349"/>
        <end position="379"/>
    </location>
</feature>
<feature type="region of interest" description="Disordered" evidence="1">
    <location>
        <begin position="1"/>
        <end position="145"/>
    </location>
</feature>
<reference evidence="2 3" key="1">
    <citation type="submission" date="2018-06" db="EMBL/GenBank/DDBJ databases">
        <title>Phytoactinopolyspora halophila sp. nov., a novel halophilic actinomycete isolated from a saline soil in China.</title>
        <authorList>
            <person name="Tang S.-K."/>
        </authorList>
    </citation>
    <scope>NUCLEOTIDE SEQUENCE [LARGE SCALE GENOMIC DNA]</scope>
    <source>
        <strain evidence="2 3">YIM 96934</strain>
    </source>
</reference>
<sequence length="379" mass="39789">MAGKTHDSLGEDPVKQAGSLEKPESDDVADMPDYSSTSTGSSGSSGYSGGYGGGRSHGGVDRDDQTSGDETDDNEDTDGNEDDGEESDKLRADSDDDSGDDSGDDSTDDSGDDAGEDTDDSDDGSGDDGSGGGSGDDRRGGGRVSIDIQAMTTLIAAMERARDQIPEYQAEFRKILTDAGLDEVDVPGKEKLSQVVAWIEDELPHLRRRLALAQALEDRAGSGDRKHILPGGPPSRPPDGHILPGEAPRQRGPVVYDESKIPDDPPHVSRDNGRECASQLGTDADQSQVNDLIERLKGNQHDPYFAHGFTNEADASNVTALIESARSDGDPARANELEQLVTETVQTAGRGTGDVAPSDGFEDQWGQFTSAGQPSGAPA</sequence>
<keyword evidence="3" id="KW-1185">Reference proteome</keyword>
<organism evidence="2 3">
    <name type="scientific">Phytoactinopolyspora halophila</name>
    <dbReference type="NCBI Taxonomy" id="1981511"/>
    <lineage>
        <taxon>Bacteria</taxon>
        <taxon>Bacillati</taxon>
        <taxon>Actinomycetota</taxon>
        <taxon>Actinomycetes</taxon>
        <taxon>Jiangellales</taxon>
        <taxon>Jiangellaceae</taxon>
        <taxon>Phytoactinopolyspora</taxon>
    </lineage>
</organism>
<dbReference type="EMBL" id="QMIG01000001">
    <property type="protein sequence ID" value="RAW18536.1"/>
    <property type="molecule type" value="Genomic_DNA"/>
</dbReference>
<comment type="caution">
    <text evidence="2">The sequence shown here is derived from an EMBL/GenBank/DDBJ whole genome shotgun (WGS) entry which is preliminary data.</text>
</comment>
<proteinExistence type="predicted"/>
<feature type="compositionally biased region" description="Gly residues" evidence="1">
    <location>
        <begin position="46"/>
        <end position="57"/>
    </location>
</feature>
<protein>
    <submittedName>
        <fullName evidence="2">Uncharacterized protein</fullName>
    </submittedName>
</protein>
<accession>A0A329R369</accession>
<evidence type="ECO:0000313" key="3">
    <source>
        <dbReference type="Proteomes" id="UP000250462"/>
    </source>
</evidence>
<feature type="compositionally biased region" description="Basic and acidic residues" evidence="1">
    <location>
        <begin position="257"/>
        <end position="274"/>
    </location>
</feature>
<dbReference type="AlphaFoldDB" id="A0A329R369"/>
<feature type="region of interest" description="Disordered" evidence="1">
    <location>
        <begin position="217"/>
        <end position="286"/>
    </location>
</feature>
<feature type="compositionally biased region" description="Acidic residues" evidence="1">
    <location>
        <begin position="66"/>
        <end position="86"/>
    </location>
</feature>
<feature type="compositionally biased region" description="Basic and acidic residues" evidence="1">
    <location>
        <begin position="217"/>
        <end position="227"/>
    </location>
</feature>
<feature type="compositionally biased region" description="Acidic residues" evidence="1">
    <location>
        <begin position="94"/>
        <end position="126"/>
    </location>
</feature>